<accession>A0A1D8NHS6</accession>
<dbReference type="EMBL" id="CP017557">
    <property type="protein sequence ID" value="AOW05185.1"/>
    <property type="molecule type" value="Genomic_DNA"/>
</dbReference>
<protein>
    <submittedName>
        <fullName evidence="1">Uncharacterized protein</fullName>
    </submittedName>
</protein>
<reference evidence="1 2" key="1">
    <citation type="journal article" date="2016" name="PLoS ONE">
        <title>Sequence Assembly of Yarrowia lipolytica Strain W29/CLIB89 Shows Transposable Element Diversity.</title>
        <authorList>
            <person name="Magnan C."/>
            <person name="Yu J."/>
            <person name="Chang I."/>
            <person name="Jahn E."/>
            <person name="Kanomata Y."/>
            <person name="Wu J."/>
            <person name="Zeller M."/>
            <person name="Oakes M."/>
            <person name="Baldi P."/>
            <person name="Sandmeyer S."/>
        </authorList>
    </citation>
    <scope>NUCLEOTIDE SEQUENCE [LARGE SCALE GENOMIC DNA]</scope>
    <source>
        <strain evidence="2">CLIB89(W29)</strain>
    </source>
</reference>
<dbReference type="VEuPathDB" id="FungiDB:YALI1_E11976g"/>
<proteinExistence type="predicted"/>
<evidence type="ECO:0000313" key="2">
    <source>
        <dbReference type="Proteomes" id="UP000182444"/>
    </source>
</evidence>
<organism evidence="1 2">
    <name type="scientific">Yarrowia lipolytica</name>
    <name type="common">Candida lipolytica</name>
    <dbReference type="NCBI Taxonomy" id="4952"/>
    <lineage>
        <taxon>Eukaryota</taxon>
        <taxon>Fungi</taxon>
        <taxon>Dikarya</taxon>
        <taxon>Ascomycota</taxon>
        <taxon>Saccharomycotina</taxon>
        <taxon>Dipodascomycetes</taxon>
        <taxon>Dipodascales</taxon>
        <taxon>Dipodascales incertae sedis</taxon>
        <taxon>Yarrowia</taxon>
    </lineage>
</organism>
<evidence type="ECO:0000313" key="1">
    <source>
        <dbReference type="EMBL" id="AOW05185.1"/>
    </source>
</evidence>
<name>A0A1D8NHS6_YARLL</name>
<sequence>MCRLIHRHIWVFFFPKNSSVKFQIKIFRHRRESKTADLTSEKCNRRRIDQRIVVSSLYFSHVISRPVTASCYSHNKFRVILSTPLSSYLNSV</sequence>
<gene>
    <name evidence="1" type="ORF">YALI1_E11976g</name>
</gene>
<dbReference type="Proteomes" id="UP000182444">
    <property type="component" value="Chromosome 1E"/>
</dbReference>
<dbReference type="AlphaFoldDB" id="A0A1D8NHS6"/>
<dbReference type="GeneID" id="94583563"/>
<dbReference type="RefSeq" id="XP_068139054.1">
    <property type="nucleotide sequence ID" value="XM_068282953.1"/>
</dbReference>